<dbReference type="GO" id="GO:0016050">
    <property type="term" value="P:vesicle organization"/>
    <property type="evidence" value="ECO:0007669"/>
    <property type="project" value="TreeGrafter"/>
</dbReference>
<dbReference type="Pfam" id="PF15902">
    <property type="entry name" value="Sortilin-Vps10"/>
    <property type="match status" value="1"/>
</dbReference>
<dbReference type="Proteomes" id="UP000249248">
    <property type="component" value="Unassembled WGS sequence"/>
</dbReference>
<evidence type="ECO:0008006" key="8">
    <source>
        <dbReference type="Google" id="ProtNLM"/>
    </source>
</evidence>
<protein>
    <recommendedName>
        <fullName evidence="8">Secretion system C-terminal sorting domain-containing protein</fullName>
    </recommendedName>
</protein>
<dbReference type="InterPro" id="IPR015943">
    <property type="entry name" value="WD40/YVTN_repeat-like_dom_sf"/>
</dbReference>
<accession>A0A2W1N2K8</accession>
<feature type="domain" description="Sortilin N-terminal" evidence="3">
    <location>
        <begin position="560"/>
        <end position="673"/>
    </location>
</feature>
<feature type="domain" description="Secretion system C-terminal sorting" evidence="4">
    <location>
        <begin position="1214"/>
        <end position="1286"/>
    </location>
</feature>
<dbReference type="InterPro" id="IPR031778">
    <property type="entry name" value="Sortilin_N"/>
</dbReference>
<keyword evidence="7" id="KW-1185">Reference proteome</keyword>
<dbReference type="GO" id="GO:0005829">
    <property type="term" value="C:cytosol"/>
    <property type="evidence" value="ECO:0007669"/>
    <property type="project" value="GOC"/>
</dbReference>
<evidence type="ECO:0000259" key="3">
    <source>
        <dbReference type="Pfam" id="PF15902"/>
    </source>
</evidence>
<dbReference type="NCBIfam" id="TIGR04183">
    <property type="entry name" value="Por_Secre_tail"/>
    <property type="match status" value="1"/>
</dbReference>
<evidence type="ECO:0000313" key="7">
    <source>
        <dbReference type="Proteomes" id="UP000249248"/>
    </source>
</evidence>
<keyword evidence="1" id="KW-0732">Signal</keyword>
<comment type="caution">
    <text evidence="6">The sequence shown here is derived from an EMBL/GenBank/DDBJ whole genome shotgun (WGS) entry which is preliminary data.</text>
</comment>
<dbReference type="GO" id="GO:0006895">
    <property type="term" value="P:Golgi to endosome transport"/>
    <property type="evidence" value="ECO:0007669"/>
    <property type="project" value="TreeGrafter"/>
</dbReference>
<evidence type="ECO:0000313" key="6">
    <source>
        <dbReference type="EMBL" id="PZE18537.1"/>
    </source>
</evidence>
<dbReference type="OrthoDB" id="9757947at2"/>
<organism evidence="6 7">
    <name type="scientific">Putridiphycobacter roseus</name>
    <dbReference type="NCBI Taxonomy" id="2219161"/>
    <lineage>
        <taxon>Bacteria</taxon>
        <taxon>Pseudomonadati</taxon>
        <taxon>Bacteroidota</taxon>
        <taxon>Flavobacteriia</taxon>
        <taxon>Flavobacteriales</taxon>
        <taxon>Crocinitomicaceae</taxon>
        <taxon>Putridiphycobacter</taxon>
    </lineage>
</organism>
<evidence type="ECO:0000259" key="4">
    <source>
        <dbReference type="Pfam" id="PF18962"/>
    </source>
</evidence>
<dbReference type="EMBL" id="QKSB01000001">
    <property type="protein sequence ID" value="PZE18537.1"/>
    <property type="molecule type" value="Genomic_DNA"/>
</dbReference>
<dbReference type="GO" id="GO:0016020">
    <property type="term" value="C:membrane"/>
    <property type="evidence" value="ECO:0007669"/>
    <property type="project" value="TreeGrafter"/>
</dbReference>
<dbReference type="InterPro" id="IPR045474">
    <property type="entry name" value="GEVED"/>
</dbReference>
<dbReference type="PANTHER" id="PTHR12106">
    <property type="entry name" value="SORTILIN RELATED"/>
    <property type="match status" value="1"/>
</dbReference>
<dbReference type="CDD" id="cd15482">
    <property type="entry name" value="Sialidase_non-viral"/>
    <property type="match status" value="2"/>
</dbReference>
<proteinExistence type="predicted"/>
<dbReference type="InterPro" id="IPR050310">
    <property type="entry name" value="VPS10-sortilin"/>
</dbReference>
<dbReference type="PANTHER" id="PTHR12106:SF23">
    <property type="entry name" value="SORTILIN"/>
    <property type="match status" value="1"/>
</dbReference>
<evidence type="ECO:0000256" key="1">
    <source>
        <dbReference type="ARBA" id="ARBA00022729"/>
    </source>
</evidence>
<dbReference type="GO" id="GO:0006897">
    <property type="term" value="P:endocytosis"/>
    <property type="evidence" value="ECO:0007669"/>
    <property type="project" value="TreeGrafter"/>
</dbReference>
<dbReference type="Pfam" id="PF18962">
    <property type="entry name" value="Por_Secre_tail"/>
    <property type="match status" value="1"/>
</dbReference>
<dbReference type="Pfam" id="PF20009">
    <property type="entry name" value="GEVED"/>
    <property type="match status" value="1"/>
</dbReference>
<sequence length="1288" mass="142193">MIRSLLLISIVFAFNNIVFAQPLYKVMMEDNQFNFYQVVDTAESYFNTHPRTKGSGWKGFQRWIAANEYKYYPSGDRTQTSPFFAEENFTKFKEENSNAEDFFNSGWQDLGPYSIDSITGHYSAGLGRVEDFYVNPNNTQLIYLGSRSGGFWRSTDGGGNWLNSTDFLVATGVDAIAVSPTNPDSVLVNVKNARNGTTHGVYRSVDGGITWNVTNFNPINLGWGGLGTNDKIYKIAYHPTIPNLVFVGTSKGIFKSTDNLQTWTQALSTSDITDIDFHPTNTNILYLYDDYYWGVNQNVVLKSTDLGATYTSSNQITGNNDAKLIISLSADCPSCVYVASGNGIWKSTDEGQNFNYLNNPGNSCDGFAVNDLDTSKMIYGYLDIEGSIDGGQSFSQITFWSQGTNASFNNGLYVHADLRDAKCINGTYYVATDGFLSRSLNNGITWEILSQGTGIRENYSLGISQSNHYRTMVGSQDNGTSIKHKNDWIEFYGADGMEAIIHPLNDDWMIGSIQYGSRRITKNGGATQGGATPTGQSGSWIAPLMYDPNDHMTVYSLGENIYKSTDFGTSWVNIGSPSFTGTIAEAAIAQNNSNTLIVSKASNIEITTDAGITFTDISNGLPNNTITDIAFDPHNDQVIIVTFATHQNDNNKVFLSNNQGATWTNISYNIQNMPIRKVVIDHSPEANIYLGAEIGVFTKPMNGNSWTLYNVDLPNIAIEDMEIMWGSNTLRAATWGRGLWEYALVGRSDYPAIIRTKITDTPSDILPTNNTPQYVTSIISYDNNITSAYVKYAVNNQVYNNTLTMSNTIDSTWVTNNPIPAGLVNDKIYFKVYAIGTNNDTTETYKFMYTMRPSCLSSGNMSWGTAITEVGINTILNSSGKTQPYTDYSSTQSTNLLIGNNYDLSVNLNTDGNYSIYAKAWIDWNQNGSYLDTGEEYDLGFTLNATNGITSNSPLSITVPSTALIGNTSMRVSAKFNASPTPCETDFDGEVEDYQIKVDPLQLDFITTNQPSCIGDVLYYEYTGDPVDSVYWEFTNGSTVYSGNTLTDNIVFNAIGLFDFTLYGYYGGVQFSKDSLGIVNIVGYDSITIFDTICLGEIYPFNSQQLTTTGTYIATFTTPTCDSIVTLHLSATALDVSVDNQNTHLIANSTVGTYQWYDCKSNMIIAGANNSTYTPIMDGAYALILNYQNCADTSDCIEINGLNIPSNGETVIKIYPNPFENTFTIELDNSKQPKQVKVYNASGKVVLIKQLKSKDNIVEFDLTKHAKGIYFIHVISEKSSVIQKLIKY</sequence>
<keyword evidence="2" id="KW-0677">Repeat</keyword>
<gene>
    <name evidence="6" type="ORF">DNU06_01510</name>
</gene>
<name>A0A2W1N2K8_9FLAO</name>
<dbReference type="RefSeq" id="WP_111061437.1">
    <property type="nucleotide sequence ID" value="NZ_JBHUCU010000007.1"/>
</dbReference>
<dbReference type="InterPro" id="IPR026444">
    <property type="entry name" value="Secre_tail"/>
</dbReference>
<evidence type="ECO:0000259" key="5">
    <source>
        <dbReference type="Pfam" id="PF20009"/>
    </source>
</evidence>
<reference evidence="6 7" key="1">
    <citation type="submission" date="2018-06" db="EMBL/GenBank/DDBJ databases">
        <title>The draft genome sequence of Crocinitomix sp. SM1701.</title>
        <authorList>
            <person name="Zhang X."/>
        </authorList>
    </citation>
    <scope>NUCLEOTIDE SEQUENCE [LARGE SCALE GENOMIC DNA]</scope>
    <source>
        <strain evidence="6 7">SM1701</strain>
    </source>
</reference>
<evidence type="ECO:0000256" key="2">
    <source>
        <dbReference type="ARBA" id="ARBA00022737"/>
    </source>
</evidence>
<dbReference type="SUPFAM" id="SSF110296">
    <property type="entry name" value="Oligoxyloglucan reducing end-specific cellobiohydrolase"/>
    <property type="match status" value="2"/>
</dbReference>
<feature type="domain" description="GEVED" evidence="5">
    <location>
        <begin position="917"/>
        <end position="996"/>
    </location>
</feature>
<dbReference type="Gene3D" id="2.130.10.10">
    <property type="entry name" value="YVTN repeat-like/Quinoprotein amine dehydrogenase"/>
    <property type="match status" value="3"/>
</dbReference>